<evidence type="ECO:0000313" key="9">
    <source>
        <dbReference type="EMBL" id="SCZ14088.1"/>
    </source>
</evidence>
<keyword evidence="2" id="KW-0813">Transport</keyword>
<dbReference type="InterPro" id="IPR036259">
    <property type="entry name" value="MFS_trans_sf"/>
</dbReference>
<dbReference type="InterPro" id="IPR020846">
    <property type="entry name" value="MFS_dom"/>
</dbReference>
<keyword evidence="5 7" id="KW-1133">Transmembrane helix</keyword>
<dbReference type="PROSITE" id="PS50850">
    <property type="entry name" value="MFS"/>
    <property type="match status" value="1"/>
</dbReference>
<evidence type="ECO:0000256" key="2">
    <source>
        <dbReference type="ARBA" id="ARBA00022448"/>
    </source>
</evidence>
<keyword evidence="3" id="KW-1003">Cell membrane</keyword>
<dbReference type="CDD" id="cd06173">
    <property type="entry name" value="MFS_MefA_like"/>
    <property type="match status" value="1"/>
</dbReference>
<gene>
    <name evidence="9" type="ORF">SAMN05720606_13127</name>
</gene>
<dbReference type="GO" id="GO:0005886">
    <property type="term" value="C:plasma membrane"/>
    <property type="evidence" value="ECO:0007669"/>
    <property type="project" value="UniProtKB-SubCell"/>
</dbReference>
<protein>
    <submittedName>
        <fullName evidence="9">Sugar phosphate permease</fullName>
    </submittedName>
</protein>
<feature type="domain" description="Major facilitator superfamily (MFS) profile" evidence="8">
    <location>
        <begin position="18"/>
        <end position="425"/>
    </location>
</feature>
<dbReference type="AlphaFoldDB" id="A0A1G5LP77"/>
<dbReference type="STRING" id="582692.SAMN05720606_13127"/>
<feature type="transmembrane region" description="Helical" evidence="7">
    <location>
        <begin position="164"/>
        <end position="192"/>
    </location>
</feature>
<feature type="transmembrane region" description="Helical" evidence="7">
    <location>
        <begin position="399"/>
        <end position="419"/>
    </location>
</feature>
<evidence type="ECO:0000256" key="4">
    <source>
        <dbReference type="ARBA" id="ARBA00022692"/>
    </source>
</evidence>
<proteinExistence type="predicted"/>
<keyword evidence="6 7" id="KW-0472">Membrane</keyword>
<dbReference type="RefSeq" id="WP_090924921.1">
    <property type="nucleotide sequence ID" value="NZ_FMVM01000031.1"/>
</dbReference>
<organism evidence="9 10">
    <name type="scientific">Paenibacillus polysaccharolyticus</name>
    <dbReference type="NCBI Taxonomy" id="582692"/>
    <lineage>
        <taxon>Bacteria</taxon>
        <taxon>Bacillati</taxon>
        <taxon>Bacillota</taxon>
        <taxon>Bacilli</taxon>
        <taxon>Bacillales</taxon>
        <taxon>Paenibacillaceae</taxon>
        <taxon>Paenibacillus</taxon>
    </lineage>
</organism>
<feature type="transmembrane region" description="Helical" evidence="7">
    <location>
        <begin position="305"/>
        <end position="329"/>
    </location>
</feature>
<evidence type="ECO:0000256" key="7">
    <source>
        <dbReference type="SAM" id="Phobius"/>
    </source>
</evidence>
<sequence>MTTKNTLAGKSALKQNRAFVTLMVSQAISNLGDWLHLLAIFTLVGLRWNATPWEITFVMLSAALPMLLTGPFAGALADRLNRKWLMVTADGARIIIVGAFIFANQIWQIYVLLILKSLFDVMFSPAKNGKLKEIVPDHQLAQAVSISSVIEQMSKIIGPALGGLLVAGFGITWCFVLDASSFLISGIILLWIPGHRVIQRVNSDVTGVEEETAGSIQVKQSFWKETLEGIRMLASLPHVGTSLFLLASAILFLQFADSQTVVLFRQLPGISGDLLGWCVAASGVGTLIAAMSVRKWKTASHGLKMGLGTAVTGLVIGTAGIVVVVWPSAGMGAHLLLISLFALAGVGIGFAVVPFQILLQEQTPEPMTGRVFGTVGSVMTTSNILGPVAGGLLVTSFGVVPAFVSSGVLLTLLGLLYLLKSRAKRAEDLEAVLPAKSVATGEGS</sequence>
<evidence type="ECO:0000256" key="5">
    <source>
        <dbReference type="ARBA" id="ARBA00022989"/>
    </source>
</evidence>
<evidence type="ECO:0000256" key="6">
    <source>
        <dbReference type="ARBA" id="ARBA00023136"/>
    </source>
</evidence>
<evidence type="ECO:0000259" key="8">
    <source>
        <dbReference type="PROSITE" id="PS50850"/>
    </source>
</evidence>
<evidence type="ECO:0000256" key="1">
    <source>
        <dbReference type="ARBA" id="ARBA00004651"/>
    </source>
</evidence>
<keyword evidence="10" id="KW-1185">Reference proteome</keyword>
<comment type="subcellular location">
    <subcellularLocation>
        <location evidence="1">Cell membrane</location>
        <topology evidence="1">Multi-pass membrane protein</topology>
    </subcellularLocation>
</comment>
<dbReference type="SUPFAM" id="SSF103473">
    <property type="entry name" value="MFS general substrate transporter"/>
    <property type="match status" value="1"/>
</dbReference>
<dbReference type="InterPro" id="IPR011701">
    <property type="entry name" value="MFS"/>
</dbReference>
<dbReference type="Pfam" id="PF07690">
    <property type="entry name" value="MFS_1"/>
    <property type="match status" value="2"/>
</dbReference>
<evidence type="ECO:0000313" key="10">
    <source>
        <dbReference type="Proteomes" id="UP000198538"/>
    </source>
</evidence>
<keyword evidence="4 7" id="KW-0812">Transmembrane</keyword>
<accession>A0A1G5LP77</accession>
<dbReference type="GO" id="GO:0022857">
    <property type="term" value="F:transmembrane transporter activity"/>
    <property type="evidence" value="ECO:0007669"/>
    <property type="project" value="InterPro"/>
</dbReference>
<feature type="transmembrane region" description="Helical" evidence="7">
    <location>
        <begin position="371"/>
        <end position="393"/>
    </location>
</feature>
<dbReference type="Proteomes" id="UP000198538">
    <property type="component" value="Unassembled WGS sequence"/>
</dbReference>
<feature type="transmembrane region" description="Helical" evidence="7">
    <location>
        <begin position="233"/>
        <end position="254"/>
    </location>
</feature>
<feature type="transmembrane region" description="Helical" evidence="7">
    <location>
        <begin position="274"/>
        <end position="293"/>
    </location>
</feature>
<feature type="transmembrane region" description="Helical" evidence="7">
    <location>
        <begin position="55"/>
        <end position="73"/>
    </location>
</feature>
<feature type="transmembrane region" description="Helical" evidence="7">
    <location>
        <begin position="20"/>
        <end position="43"/>
    </location>
</feature>
<dbReference type="PANTHER" id="PTHR43266:SF2">
    <property type="entry name" value="MAJOR FACILITATOR SUPERFAMILY (MFS) PROFILE DOMAIN-CONTAINING PROTEIN"/>
    <property type="match status" value="1"/>
</dbReference>
<feature type="transmembrane region" description="Helical" evidence="7">
    <location>
        <begin position="335"/>
        <end position="359"/>
    </location>
</feature>
<name>A0A1G5LP77_9BACL</name>
<evidence type="ECO:0000256" key="3">
    <source>
        <dbReference type="ARBA" id="ARBA00022475"/>
    </source>
</evidence>
<dbReference type="PANTHER" id="PTHR43266">
    <property type="entry name" value="MACROLIDE-EFFLUX PROTEIN"/>
    <property type="match status" value="1"/>
</dbReference>
<feature type="transmembrane region" description="Helical" evidence="7">
    <location>
        <begin position="94"/>
        <end position="115"/>
    </location>
</feature>
<dbReference type="EMBL" id="FMVM01000031">
    <property type="protein sequence ID" value="SCZ14088.1"/>
    <property type="molecule type" value="Genomic_DNA"/>
</dbReference>
<dbReference type="Gene3D" id="1.20.1250.20">
    <property type="entry name" value="MFS general substrate transporter like domains"/>
    <property type="match status" value="1"/>
</dbReference>
<reference evidence="10" key="1">
    <citation type="submission" date="2016-10" db="EMBL/GenBank/DDBJ databases">
        <authorList>
            <person name="Varghese N."/>
            <person name="Submissions S."/>
        </authorList>
    </citation>
    <scope>NUCLEOTIDE SEQUENCE [LARGE SCALE GENOMIC DNA]</scope>
    <source>
        <strain evidence="10">BL9</strain>
    </source>
</reference>